<dbReference type="InterPro" id="IPR055128">
    <property type="entry name" value="HypF_C_2"/>
</dbReference>
<name>A0A2T4IJ59_9RHOO</name>
<reference evidence="4 5" key="1">
    <citation type="submission" date="2018-03" db="EMBL/GenBank/DDBJ databases">
        <authorList>
            <person name="Keele B.F."/>
        </authorList>
    </citation>
    <scope>NUCLEOTIDE SEQUENCE [LARGE SCALE GENOMIC DNA]</scope>
    <source>
        <strain evidence="4 5">D20</strain>
    </source>
</reference>
<organism evidence="4 5">
    <name type="scientific">Pseudothauera lacus</name>
    <dbReference type="NCBI Taxonomy" id="2136175"/>
    <lineage>
        <taxon>Bacteria</taxon>
        <taxon>Pseudomonadati</taxon>
        <taxon>Pseudomonadota</taxon>
        <taxon>Betaproteobacteria</taxon>
        <taxon>Rhodocyclales</taxon>
        <taxon>Zoogloeaceae</taxon>
        <taxon>Pseudothauera</taxon>
    </lineage>
</organism>
<accession>A0A2T4IJ59</accession>
<dbReference type="GO" id="GO:0008270">
    <property type="term" value="F:zinc ion binding"/>
    <property type="evidence" value="ECO:0007669"/>
    <property type="project" value="TreeGrafter"/>
</dbReference>
<dbReference type="PROSITE" id="PS01016">
    <property type="entry name" value="GLYCOPROTEASE"/>
    <property type="match status" value="1"/>
</dbReference>
<comment type="similarity">
    <text evidence="1">Belongs to the carbamoyltransferase HypF family.</text>
</comment>
<comment type="caution">
    <text evidence="4">The sequence shown here is derived from an EMBL/GenBank/DDBJ whole genome shotgun (WGS) entry which is preliminary data.</text>
</comment>
<keyword evidence="5" id="KW-1185">Reference proteome</keyword>
<dbReference type="InterPro" id="IPR041440">
    <property type="entry name" value="HypF_C"/>
</dbReference>
<evidence type="ECO:0000313" key="5">
    <source>
        <dbReference type="Proteomes" id="UP000241193"/>
    </source>
</evidence>
<dbReference type="PANTHER" id="PTHR42959:SF1">
    <property type="entry name" value="CARBAMOYLTRANSFERASE HYPF"/>
    <property type="match status" value="1"/>
</dbReference>
<dbReference type="Gene3D" id="3.30.420.40">
    <property type="match status" value="1"/>
</dbReference>
<protein>
    <submittedName>
        <fullName evidence="4">Hydrogenase maturation protein HypF</fullName>
    </submittedName>
</protein>
<sequence length="367" mass="37679">MQDATLLALPGPPVLATGAWFESTPARVADGRLHCAPGAGDLIDAEACRCFDAALDALLALPGEPPQAVAHDLHPDFHSTRVARALAERLQLPAIAVQHHHAHIAAVLAEHGHAGAALGIAADGVGLGTDGAAWGGELLLVDGATCRRLGHLRALPLPGGDRAAREPWRMAAAVLQAAGRGSEIATRFARHAAAAQLAQIIDRAHLSPPTTSLGRHFDAAAALLGLCEVNETGAQAAIALESAARSHGAVAPEADAWRVTADGTLDLLPLLVRLADETDAARGAARFHATLAAAFADWLQVAAEARNVRTVALGGGCFHNRLLSAALLEHLAAAGLAVLRPERLPPGDAGIAAGQAWVAQRVLQQGN</sequence>
<dbReference type="AlphaFoldDB" id="A0A2T4IJ59"/>
<evidence type="ECO:0000256" key="1">
    <source>
        <dbReference type="ARBA" id="ARBA00008097"/>
    </source>
</evidence>
<evidence type="ECO:0000313" key="4">
    <source>
        <dbReference type="EMBL" id="PTD97809.1"/>
    </source>
</evidence>
<dbReference type="Pfam" id="PF17788">
    <property type="entry name" value="HypF_C"/>
    <property type="match status" value="1"/>
</dbReference>
<proteinExistence type="inferred from homology"/>
<dbReference type="GO" id="GO:0016743">
    <property type="term" value="F:carboxyl- or carbamoyltransferase activity"/>
    <property type="evidence" value="ECO:0007669"/>
    <property type="project" value="TreeGrafter"/>
</dbReference>
<dbReference type="InterPro" id="IPR051060">
    <property type="entry name" value="Carbamoyltrans_HypF-like"/>
</dbReference>
<dbReference type="Pfam" id="PF22521">
    <property type="entry name" value="HypF_C_2"/>
    <property type="match status" value="1"/>
</dbReference>
<dbReference type="Gene3D" id="3.30.420.360">
    <property type="match status" value="1"/>
</dbReference>
<dbReference type="GO" id="GO:0051604">
    <property type="term" value="P:protein maturation"/>
    <property type="evidence" value="ECO:0007669"/>
    <property type="project" value="TreeGrafter"/>
</dbReference>
<reference evidence="4 5" key="2">
    <citation type="submission" date="2018-04" db="EMBL/GenBank/DDBJ databases">
        <title>Thauera lacus sp. nov., isolated from an saline lake in Inner Mongolia, China.</title>
        <authorList>
            <person name="Liang Q.-Y."/>
        </authorList>
    </citation>
    <scope>NUCLEOTIDE SEQUENCE [LARGE SCALE GENOMIC DNA]</scope>
    <source>
        <strain evidence="4 5">D20</strain>
    </source>
</reference>
<evidence type="ECO:0000259" key="2">
    <source>
        <dbReference type="Pfam" id="PF17788"/>
    </source>
</evidence>
<dbReference type="Proteomes" id="UP000241193">
    <property type="component" value="Unassembled WGS sequence"/>
</dbReference>
<dbReference type="OrthoDB" id="9808093at2"/>
<evidence type="ECO:0000259" key="3">
    <source>
        <dbReference type="Pfam" id="PF22521"/>
    </source>
</evidence>
<dbReference type="RefSeq" id="WP_107492329.1">
    <property type="nucleotide sequence ID" value="NZ_PZKC01000002.1"/>
</dbReference>
<dbReference type="PANTHER" id="PTHR42959">
    <property type="entry name" value="CARBAMOYLTRANSFERASE"/>
    <property type="match status" value="1"/>
</dbReference>
<dbReference type="EMBL" id="PZKC01000002">
    <property type="protein sequence ID" value="PTD97809.1"/>
    <property type="molecule type" value="Genomic_DNA"/>
</dbReference>
<feature type="domain" description="Carbamoyltransferase Kae1-like" evidence="3">
    <location>
        <begin position="119"/>
        <end position="355"/>
    </location>
</feature>
<gene>
    <name evidence="4" type="ORF">C8261_03840</name>
</gene>
<dbReference type="InterPro" id="IPR017860">
    <property type="entry name" value="Peptidase_M22_CS"/>
</dbReference>
<feature type="domain" description="HypF Kae1-like" evidence="2">
    <location>
        <begin position="12"/>
        <end position="110"/>
    </location>
</feature>